<dbReference type="Gene3D" id="3.40.50.2300">
    <property type="match status" value="2"/>
</dbReference>
<dbReference type="KEGG" id="tna:CTN_0240"/>
<gene>
    <name evidence="5" type="ordered locus">CTN_0240</name>
</gene>
<dbReference type="eggNOG" id="COG1879">
    <property type="taxonomic scope" value="Bacteria"/>
</dbReference>
<comment type="similarity">
    <text evidence="2">Belongs to the bacterial solute-binding protein 2 family.</text>
</comment>
<evidence type="ECO:0000313" key="6">
    <source>
        <dbReference type="Proteomes" id="UP000000445"/>
    </source>
</evidence>
<dbReference type="PANTHER" id="PTHR30036">
    <property type="entry name" value="D-XYLOSE-BINDING PERIPLASMIC PROTEIN"/>
    <property type="match status" value="1"/>
</dbReference>
<comment type="subcellular location">
    <subcellularLocation>
        <location evidence="1">Cell envelope</location>
    </subcellularLocation>
</comment>
<keyword evidence="6" id="KW-1185">Reference proteome</keyword>
<keyword evidence="3" id="KW-1133">Transmembrane helix</keyword>
<dbReference type="EMBL" id="CP000916">
    <property type="protein sequence ID" value="ACM22416.1"/>
    <property type="molecule type" value="Genomic_DNA"/>
</dbReference>
<dbReference type="GO" id="GO:0030246">
    <property type="term" value="F:carbohydrate binding"/>
    <property type="evidence" value="ECO:0007669"/>
    <property type="project" value="TreeGrafter"/>
</dbReference>
<organism evidence="5 6">
    <name type="scientific">Thermotoga neapolitana (strain ATCC 49049 / DSM 4359 / NBRC 107923 / NS-E)</name>
    <dbReference type="NCBI Taxonomy" id="309803"/>
    <lineage>
        <taxon>Bacteria</taxon>
        <taxon>Thermotogati</taxon>
        <taxon>Thermotogota</taxon>
        <taxon>Thermotogae</taxon>
        <taxon>Thermotogales</taxon>
        <taxon>Thermotogaceae</taxon>
        <taxon>Thermotoga</taxon>
    </lineage>
</organism>
<feature type="domain" description="Periplasmic binding protein" evidence="4">
    <location>
        <begin position="48"/>
        <end position="290"/>
    </location>
</feature>
<name>B9KBM0_THENN</name>
<evidence type="ECO:0000256" key="2">
    <source>
        <dbReference type="ARBA" id="ARBA00007639"/>
    </source>
</evidence>
<sequence length="327" mass="36337">MVEFLMKYHTSHKGGSRMRRVLIFLMVVLAVFGFSKYTFYLVSHGGPADPFWAVVMKGLKDAGEKYGVETVYLGPEKYSLKEFIDLVNSAIARKPDGLIVTITNPVALDEPLRKAIKMGIPVVAINVPDTRPPEEAIPYLVYVGMDEYLAGVYAARRMLQEFTPKRAVIAIHEPGHAGLEARAKGIMDVLSEKNIPVEKLDITTDPTKALSIMKSYLMKHPDTDAIFTLGPLGAHPAIQLVEEEGLKGKVKIGAIDLTTKIIEAIKDGTVLFTIDQQQYLQGYLPVVFLYLYKEYGLIPHEKVLTGPSIVDKSNVDVVEKTVREGYR</sequence>
<evidence type="ECO:0000259" key="4">
    <source>
        <dbReference type="Pfam" id="PF13407"/>
    </source>
</evidence>
<dbReference type="Proteomes" id="UP000000445">
    <property type="component" value="Chromosome"/>
</dbReference>
<evidence type="ECO:0000313" key="5">
    <source>
        <dbReference type="EMBL" id="ACM22416.1"/>
    </source>
</evidence>
<keyword evidence="3" id="KW-0812">Transmembrane</keyword>
<dbReference type="InterPro" id="IPR028082">
    <property type="entry name" value="Peripla_BP_I"/>
</dbReference>
<dbReference type="CDD" id="cd06312">
    <property type="entry name" value="PBP1_ABC_sugar_binding-like"/>
    <property type="match status" value="1"/>
</dbReference>
<dbReference type="AlphaFoldDB" id="B9KBM0"/>
<dbReference type="InterPro" id="IPR050555">
    <property type="entry name" value="Bact_Solute-Bind_Prot2"/>
</dbReference>
<protein>
    <submittedName>
        <fullName evidence="5">Sugar binding protein of ABC transporter</fullName>
    </submittedName>
</protein>
<evidence type="ECO:0000256" key="3">
    <source>
        <dbReference type="SAM" id="Phobius"/>
    </source>
</evidence>
<evidence type="ECO:0000256" key="1">
    <source>
        <dbReference type="ARBA" id="ARBA00004196"/>
    </source>
</evidence>
<dbReference type="HOGENOM" id="CLU_037628_3_5_0"/>
<keyword evidence="3" id="KW-0472">Membrane</keyword>
<reference evidence="5 6" key="1">
    <citation type="journal article" date="2009" name="Biosci. Biotechnol. Biochem.">
        <title>WeGAS: a web-based microbial genome annotation system.</title>
        <authorList>
            <person name="Lee D."/>
            <person name="Seo H."/>
            <person name="Park C."/>
            <person name="Park K."/>
        </authorList>
    </citation>
    <scope>NUCLEOTIDE SEQUENCE [LARGE SCALE GENOMIC DNA]</scope>
    <source>
        <strain evidence="6">ATCC 49049 / DSM 4359 / NBRC 107923 / NS-E</strain>
    </source>
</reference>
<dbReference type="STRING" id="309803.CTN_0240"/>
<dbReference type="InterPro" id="IPR025997">
    <property type="entry name" value="SBP_2_dom"/>
</dbReference>
<dbReference type="PANTHER" id="PTHR30036:SF7">
    <property type="entry name" value="ABC TRANSPORTER PERIPLASMIC-BINDING PROTEIN YPHF"/>
    <property type="match status" value="1"/>
</dbReference>
<dbReference type="Pfam" id="PF13407">
    <property type="entry name" value="Peripla_BP_4"/>
    <property type="match status" value="1"/>
</dbReference>
<feature type="transmembrane region" description="Helical" evidence="3">
    <location>
        <begin position="21"/>
        <end position="42"/>
    </location>
</feature>
<dbReference type="GO" id="GO:0030288">
    <property type="term" value="C:outer membrane-bounded periplasmic space"/>
    <property type="evidence" value="ECO:0007669"/>
    <property type="project" value="TreeGrafter"/>
</dbReference>
<accession>B9KBM0</accession>
<proteinExistence type="inferred from homology"/>
<dbReference type="SUPFAM" id="SSF53822">
    <property type="entry name" value="Periplasmic binding protein-like I"/>
    <property type="match status" value="1"/>
</dbReference>